<name>A0A2I4GLD2_JUGRE</name>
<protein>
    <submittedName>
        <fullName evidence="3">RNA-binding protein 1-like isoform X1</fullName>
    </submittedName>
</protein>
<accession>A0A2I4GLD2</accession>
<dbReference type="Proteomes" id="UP000235220">
    <property type="component" value="Chromosome 15"/>
</dbReference>
<sequence length="242" mass="26546">MADPYYRYSAAADRASVPRPSFPDYLSSEAPPLGSHPLLGSTVMIGASPGFMHNNINPLQPSAYRFDGISGFGSSPDPGLGGVTAGASIRHYPSPLENLNQRRDVGPGISPDVLDMSNEIPNSSKKADGLPVSAREPNFLFVDKLPTDCTRREVGHLFRPFIGYKDVKVVHREARRSGDKARVLCFVEFVDSRCARIAMEALQGYRFDDKKPESPALKIQFAHFPFRPPSEPSDHDEKQSGS</sequence>
<dbReference type="GO" id="GO:0003729">
    <property type="term" value="F:mRNA binding"/>
    <property type="evidence" value="ECO:0000318"/>
    <property type="project" value="GO_Central"/>
</dbReference>
<evidence type="ECO:0000313" key="2">
    <source>
        <dbReference type="Proteomes" id="UP000235220"/>
    </source>
</evidence>
<dbReference type="Pfam" id="PF00076">
    <property type="entry name" value="RRM_1"/>
    <property type="match status" value="1"/>
</dbReference>
<dbReference type="SUPFAM" id="SSF54928">
    <property type="entry name" value="RNA-binding domain, RBD"/>
    <property type="match status" value="1"/>
</dbReference>
<dbReference type="InterPro" id="IPR035979">
    <property type="entry name" value="RBD_domain_sf"/>
</dbReference>
<gene>
    <name evidence="3" type="primary">LOC109008884</name>
</gene>
<dbReference type="Gramene" id="Jr15_03050_p1">
    <property type="protein sequence ID" value="cds.Jr15_03050_p1"/>
    <property type="gene ID" value="Jr15_03050"/>
</dbReference>
<dbReference type="RefSeq" id="XP_018844694.1">
    <property type="nucleotide sequence ID" value="XM_018989149.2"/>
</dbReference>
<dbReference type="GeneID" id="109008884"/>
<proteinExistence type="predicted"/>
<organism evidence="2 3">
    <name type="scientific">Juglans regia</name>
    <name type="common">English walnut</name>
    <dbReference type="NCBI Taxonomy" id="51240"/>
    <lineage>
        <taxon>Eukaryota</taxon>
        <taxon>Viridiplantae</taxon>
        <taxon>Streptophyta</taxon>
        <taxon>Embryophyta</taxon>
        <taxon>Tracheophyta</taxon>
        <taxon>Spermatophyta</taxon>
        <taxon>Magnoliopsida</taxon>
        <taxon>eudicotyledons</taxon>
        <taxon>Gunneridae</taxon>
        <taxon>Pentapetalae</taxon>
        <taxon>rosids</taxon>
        <taxon>fabids</taxon>
        <taxon>Fagales</taxon>
        <taxon>Juglandaceae</taxon>
        <taxon>Juglans</taxon>
    </lineage>
</organism>
<evidence type="ECO:0000313" key="3">
    <source>
        <dbReference type="RefSeq" id="XP_018844694.1"/>
    </source>
</evidence>
<dbReference type="InterPro" id="IPR012677">
    <property type="entry name" value="Nucleotide-bd_a/b_plait_sf"/>
</dbReference>
<dbReference type="InterPro" id="IPR000504">
    <property type="entry name" value="RRM_dom"/>
</dbReference>
<dbReference type="AlphaFoldDB" id="A0A2I4GLD2"/>
<dbReference type="SMART" id="SM00360">
    <property type="entry name" value="RRM"/>
    <property type="match status" value="1"/>
</dbReference>
<evidence type="ECO:0000256" key="1">
    <source>
        <dbReference type="ARBA" id="ARBA00022884"/>
    </source>
</evidence>
<keyword evidence="2" id="KW-1185">Reference proteome</keyword>
<reference evidence="3" key="1">
    <citation type="submission" date="2025-08" db="UniProtKB">
        <authorList>
            <consortium name="RefSeq"/>
        </authorList>
    </citation>
    <scope>IDENTIFICATION</scope>
    <source>
        <tissue evidence="3">Leaves</tissue>
    </source>
</reference>
<dbReference type="PROSITE" id="PS50102">
    <property type="entry name" value="RRM"/>
    <property type="match status" value="1"/>
</dbReference>
<dbReference type="CDD" id="cd21618">
    <property type="entry name" value="RRM_AtNSRA_like"/>
    <property type="match status" value="1"/>
</dbReference>
<dbReference type="KEGG" id="jre:109008884"/>
<keyword evidence="1" id="KW-0694">RNA-binding</keyword>
<dbReference type="OrthoDB" id="431169at2759"/>
<dbReference type="PANTHER" id="PTHR10501">
    <property type="entry name" value="U1 SMALL NUCLEAR RIBONUCLEOPROTEIN A/U2 SMALL NUCLEAR RIBONUCLEOPROTEIN B"/>
    <property type="match status" value="1"/>
</dbReference>
<dbReference type="Gene3D" id="3.30.70.330">
    <property type="match status" value="1"/>
</dbReference>